<keyword evidence="13" id="KW-1015">Disulfide bond</keyword>
<dbReference type="InterPro" id="IPR002902">
    <property type="entry name" value="GNK2"/>
</dbReference>
<feature type="domain" description="Protein kinase" evidence="20">
    <location>
        <begin position="364"/>
        <end position="650"/>
    </location>
</feature>
<keyword evidence="6" id="KW-0732">Signal</keyword>
<evidence type="ECO:0000256" key="7">
    <source>
        <dbReference type="ARBA" id="ARBA00022737"/>
    </source>
</evidence>
<dbReference type="Proteomes" id="UP000265566">
    <property type="component" value="Chromosome 8"/>
</dbReference>
<keyword evidence="12 19" id="KW-0472">Membrane</keyword>
<evidence type="ECO:0000256" key="10">
    <source>
        <dbReference type="ARBA" id="ARBA00022840"/>
    </source>
</evidence>
<dbReference type="InterPro" id="IPR008271">
    <property type="entry name" value="Ser/Thr_kinase_AS"/>
</dbReference>
<sequence length="682" mass="77075">MSNKILGMVNEKNSTMKMSKHNMTCTTRFLSFIFLHFFLFMILTTAQSPFYLYSICENSTEKTLNTSYQSNVNSLLSWINSDSDLGTISNHNIIGSNNSDDHDNVYGLYGCRGDITGSFCRFCINTAVREIAQRCPNSVSALIWYDVCVMGYTNQNTTGKVIVTPSWNITGSRNVKDSTELGKAENNMMSLIRKVTTESSPVWATGEFIWSDTEKRYGLVQCNRDLSKDGCKECLEAMLDLVPQCCGTKVAWAVMSPSCGLKIDDYMFYQLQTESPPMPNPGKQEGTSKAKTLIIIFVSITVAVALLSCWVYSYWRKNRLSKGGMLSRTITPISFRNQVQRQDSFNGELPTIPLTIIEQSTDDFSESYKLGEGGFGPVYKGTLPDGREVAVKRLSETSSQGSEEFKNEVIFIAKLQHRNLAKLLGYCIEGDEKILVYEYMPNSSLDFHLFNEEKHKHLDWKLRLSIINGIARGLLYLHEDSRLRVIHRDLKASNVLLDDEMNPKISDFGLARTFDKDQCQTKTKRVFGTYGYMAPEYAMAGLFSVKSDVFSFGVLVLEIIYGKRNGDFFLSEHMQSLLLYTWKLWCEGKCLELIDPFHQKTYIESEVLKCIHIGLLCVQEDAADRPTMSTVVRMLGSDTVDLPKPTQPAFSVGRKSKNEDQISKNSKDNSVDEETITIVSPR</sequence>
<keyword evidence="5 19" id="KW-0812">Transmembrane</keyword>
<comment type="catalytic activity">
    <reaction evidence="17">
        <text>L-seryl-[protein] + ATP = O-phospho-L-seryl-[protein] + ADP + H(+)</text>
        <dbReference type="Rhea" id="RHEA:17989"/>
        <dbReference type="Rhea" id="RHEA-COMP:9863"/>
        <dbReference type="Rhea" id="RHEA-COMP:11604"/>
        <dbReference type="ChEBI" id="CHEBI:15378"/>
        <dbReference type="ChEBI" id="CHEBI:29999"/>
        <dbReference type="ChEBI" id="CHEBI:30616"/>
        <dbReference type="ChEBI" id="CHEBI:83421"/>
        <dbReference type="ChEBI" id="CHEBI:456216"/>
        <dbReference type="EC" id="2.7.11.1"/>
    </reaction>
</comment>
<keyword evidence="7" id="KW-0677">Repeat</keyword>
<dbReference type="SUPFAM" id="SSF56112">
    <property type="entry name" value="Protein kinase-like (PK-like)"/>
    <property type="match status" value="1"/>
</dbReference>
<feature type="domain" description="Gnk2-homologous" evidence="21">
    <location>
        <begin position="163"/>
        <end position="268"/>
    </location>
</feature>
<evidence type="ECO:0000256" key="4">
    <source>
        <dbReference type="ARBA" id="ARBA00022679"/>
    </source>
</evidence>
<evidence type="ECO:0000256" key="1">
    <source>
        <dbReference type="ARBA" id="ARBA00004167"/>
    </source>
</evidence>
<evidence type="ECO:0000256" key="16">
    <source>
        <dbReference type="ARBA" id="ARBA00047899"/>
    </source>
</evidence>
<dbReference type="Pfam" id="PF07714">
    <property type="entry name" value="PK_Tyr_Ser-Thr"/>
    <property type="match status" value="1"/>
</dbReference>
<dbReference type="PANTHER" id="PTHR27002:SF518">
    <property type="entry name" value="PROTEIN KINASE DOMAIN"/>
    <property type="match status" value="1"/>
</dbReference>
<dbReference type="EMBL" id="PSQE01000008">
    <property type="protein sequence ID" value="RHN40408.1"/>
    <property type="molecule type" value="Genomic_DNA"/>
</dbReference>
<evidence type="ECO:0000256" key="9">
    <source>
        <dbReference type="ARBA" id="ARBA00022777"/>
    </source>
</evidence>
<dbReference type="CDD" id="cd14066">
    <property type="entry name" value="STKc_IRAK"/>
    <property type="match status" value="1"/>
</dbReference>
<evidence type="ECO:0000256" key="12">
    <source>
        <dbReference type="ARBA" id="ARBA00023136"/>
    </source>
</evidence>
<dbReference type="InterPro" id="IPR038408">
    <property type="entry name" value="GNK2_sf"/>
</dbReference>
<feature type="domain" description="Gnk2-homologous" evidence="21">
    <location>
        <begin position="50"/>
        <end position="157"/>
    </location>
</feature>
<evidence type="ECO:0000256" key="15">
    <source>
        <dbReference type="ARBA" id="ARBA00023180"/>
    </source>
</evidence>
<keyword evidence="4 22" id="KW-0808">Transferase</keyword>
<dbReference type="SMART" id="SM00220">
    <property type="entry name" value="S_TKc"/>
    <property type="match status" value="1"/>
</dbReference>
<dbReference type="Pfam" id="PF11883">
    <property type="entry name" value="DUF3403"/>
    <property type="match status" value="1"/>
</dbReference>
<dbReference type="CDD" id="cd23509">
    <property type="entry name" value="Gnk2-like"/>
    <property type="match status" value="2"/>
</dbReference>
<keyword evidence="14" id="KW-0675">Receptor</keyword>
<evidence type="ECO:0000259" key="21">
    <source>
        <dbReference type="PROSITE" id="PS51473"/>
    </source>
</evidence>
<dbReference type="Pfam" id="PF01657">
    <property type="entry name" value="Stress-antifung"/>
    <property type="match status" value="2"/>
</dbReference>
<dbReference type="Gene3D" id="1.10.510.10">
    <property type="entry name" value="Transferase(Phosphotransferase) domain 1"/>
    <property type="match status" value="1"/>
</dbReference>
<dbReference type="Gramene" id="rna46556">
    <property type="protein sequence ID" value="RHN40408.1"/>
    <property type="gene ID" value="gene46556"/>
</dbReference>
<reference evidence="22" key="1">
    <citation type="journal article" date="2018" name="Nat. Plants">
        <title>Whole-genome landscape of Medicago truncatula symbiotic genes.</title>
        <authorList>
            <person name="Pecrix Y."/>
            <person name="Gamas P."/>
            <person name="Carrere S."/>
        </authorList>
    </citation>
    <scope>NUCLEOTIDE SEQUENCE</scope>
    <source>
        <tissue evidence="22">Leaves</tissue>
    </source>
</reference>
<dbReference type="Gene3D" id="3.30.430.20">
    <property type="entry name" value="Gnk2 domain, C-X8-C-X2-C motif"/>
    <property type="match status" value="2"/>
</dbReference>
<dbReference type="InterPro" id="IPR001245">
    <property type="entry name" value="Ser-Thr/Tyr_kinase_cat_dom"/>
</dbReference>
<evidence type="ECO:0000256" key="17">
    <source>
        <dbReference type="ARBA" id="ARBA00048679"/>
    </source>
</evidence>
<proteinExistence type="predicted"/>
<evidence type="ECO:0000256" key="14">
    <source>
        <dbReference type="ARBA" id="ARBA00023170"/>
    </source>
</evidence>
<dbReference type="PROSITE" id="PS50011">
    <property type="entry name" value="PROTEIN_KINASE_DOM"/>
    <property type="match status" value="1"/>
</dbReference>
<dbReference type="FunFam" id="1.10.510.10:FF:000467">
    <property type="entry name" value="Liguleless narrow1"/>
    <property type="match status" value="1"/>
</dbReference>
<keyword evidence="10" id="KW-0067">ATP-binding</keyword>
<keyword evidence="9" id="KW-0418">Kinase</keyword>
<evidence type="ECO:0000256" key="13">
    <source>
        <dbReference type="ARBA" id="ARBA00023157"/>
    </source>
</evidence>
<evidence type="ECO:0000256" key="3">
    <source>
        <dbReference type="ARBA" id="ARBA00022527"/>
    </source>
</evidence>
<feature type="transmembrane region" description="Helical" evidence="19">
    <location>
        <begin position="293"/>
        <end position="315"/>
    </location>
</feature>
<keyword evidence="3" id="KW-0723">Serine/threonine-protein kinase</keyword>
<dbReference type="EC" id="2.7.11.1" evidence="2"/>
<gene>
    <name evidence="22" type="ORF">MtrunA17_Chr8g0354421</name>
</gene>
<dbReference type="Gene3D" id="3.30.200.20">
    <property type="entry name" value="Phosphorylase Kinase, domain 1"/>
    <property type="match status" value="1"/>
</dbReference>
<feature type="compositionally biased region" description="Basic and acidic residues" evidence="18">
    <location>
        <begin position="656"/>
        <end position="670"/>
    </location>
</feature>
<name>A0A396GJ63_MEDTR</name>
<evidence type="ECO:0000259" key="20">
    <source>
        <dbReference type="PROSITE" id="PS50011"/>
    </source>
</evidence>
<dbReference type="PROSITE" id="PS00108">
    <property type="entry name" value="PROTEIN_KINASE_ST"/>
    <property type="match status" value="1"/>
</dbReference>
<keyword evidence="11 19" id="KW-1133">Transmembrane helix</keyword>
<evidence type="ECO:0000256" key="2">
    <source>
        <dbReference type="ARBA" id="ARBA00012513"/>
    </source>
</evidence>
<comment type="caution">
    <text evidence="22">The sequence shown here is derived from an EMBL/GenBank/DDBJ whole genome shotgun (WGS) entry which is preliminary data.</text>
</comment>
<comment type="subcellular location">
    <subcellularLocation>
        <location evidence="1">Membrane</location>
        <topology evidence="1">Single-pass membrane protein</topology>
    </subcellularLocation>
</comment>
<evidence type="ECO:0000256" key="11">
    <source>
        <dbReference type="ARBA" id="ARBA00022989"/>
    </source>
</evidence>
<feature type="region of interest" description="Disordered" evidence="18">
    <location>
        <begin position="639"/>
        <end position="682"/>
    </location>
</feature>
<comment type="catalytic activity">
    <reaction evidence="16">
        <text>L-threonyl-[protein] + ATP = O-phospho-L-threonyl-[protein] + ADP + H(+)</text>
        <dbReference type="Rhea" id="RHEA:46608"/>
        <dbReference type="Rhea" id="RHEA-COMP:11060"/>
        <dbReference type="Rhea" id="RHEA-COMP:11605"/>
        <dbReference type="ChEBI" id="CHEBI:15378"/>
        <dbReference type="ChEBI" id="CHEBI:30013"/>
        <dbReference type="ChEBI" id="CHEBI:30616"/>
        <dbReference type="ChEBI" id="CHEBI:61977"/>
        <dbReference type="ChEBI" id="CHEBI:456216"/>
        <dbReference type="EC" id="2.7.11.1"/>
    </reaction>
</comment>
<protein>
    <recommendedName>
        <fullName evidence="2">non-specific serine/threonine protein kinase</fullName>
        <ecNumber evidence="2">2.7.11.1</ecNumber>
    </recommendedName>
</protein>
<evidence type="ECO:0000256" key="5">
    <source>
        <dbReference type="ARBA" id="ARBA00022692"/>
    </source>
</evidence>
<dbReference type="GO" id="GO:0005524">
    <property type="term" value="F:ATP binding"/>
    <property type="evidence" value="ECO:0007669"/>
    <property type="project" value="UniProtKB-KW"/>
</dbReference>
<keyword evidence="15" id="KW-0325">Glycoprotein</keyword>
<dbReference type="FunFam" id="3.30.200.20:FF:000195">
    <property type="entry name" value="G-type lectin S-receptor-like serine/threonine-protein kinase"/>
    <property type="match status" value="1"/>
</dbReference>
<evidence type="ECO:0000313" key="22">
    <source>
        <dbReference type="EMBL" id="RHN40408.1"/>
    </source>
</evidence>
<keyword evidence="8" id="KW-0547">Nucleotide-binding</keyword>
<dbReference type="GO" id="GO:0016020">
    <property type="term" value="C:membrane"/>
    <property type="evidence" value="ECO:0007669"/>
    <property type="project" value="UniProtKB-SubCell"/>
</dbReference>
<evidence type="ECO:0000256" key="18">
    <source>
        <dbReference type="SAM" id="MobiDB-lite"/>
    </source>
</evidence>
<evidence type="ECO:0000256" key="8">
    <source>
        <dbReference type="ARBA" id="ARBA00022741"/>
    </source>
</evidence>
<dbReference type="InterPro" id="IPR011009">
    <property type="entry name" value="Kinase-like_dom_sf"/>
</dbReference>
<dbReference type="AlphaFoldDB" id="A0A396GJ63"/>
<dbReference type="InterPro" id="IPR000719">
    <property type="entry name" value="Prot_kinase_dom"/>
</dbReference>
<accession>A0A396GJ63</accession>
<dbReference type="PROSITE" id="PS51473">
    <property type="entry name" value="GNK2"/>
    <property type="match status" value="2"/>
</dbReference>
<dbReference type="InterPro" id="IPR021820">
    <property type="entry name" value="S-locus_recpt_kinase_C"/>
</dbReference>
<evidence type="ECO:0000256" key="19">
    <source>
        <dbReference type="SAM" id="Phobius"/>
    </source>
</evidence>
<evidence type="ECO:0000256" key="6">
    <source>
        <dbReference type="ARBA" id="ARBA00022729"/>
    </source>
</evidence>
<dbReference type="GO" id="GO:0004674">
    <property type="term" value="F:protein serine/threonine kinase activity"/>
    <property type="evidence" value="ECO:0007669"/>
    <property type="project" value="UniProtKB-KW"/>
</dbReference>
<dbReference type="PANTHER" id="PTHR27002">
    <property type="entry name" value="RECEPTOR-LIKE SERINE/THREONINE-PROTEIN KINASE SD1-8"/>
    <property type="match status" value="1"/>
</dbReference>
<organism evidence="22">
    <name type="scientific">Medicago truncatula</name>
    <name type="common">Barrel medic</name>
    <name type="synonym">Medicago tribuloides</name>
    <dbReference type="NCBI Taxonomy" id="3880"/>
    <lineage>
        <taxon>Eukaryota</taxon>
        <taxon>Viridiplantae</taxon>
        <taxon>Streptophyta</taxon>
        <taxon>Embryophyta</taxon>
        <taxon>Tracheophyta</taxon>
        <taxon>Spermatophyta</taxon>
        <taxon>Magnoliopsida</taxon>
        <taxon>eudicotyledons</taxon>
        <taxon>Gunneridae</taxon>
        <taxon>Pentapetalae</taxon>
        <taxon>rosids</taxon>
        <taxon>fabids</taxon>
        <taxon>Fabales</taxon>
        <taxon>Fabaceae</taxon>
        <taxon>Papilionoideae</taxon>
        <taxon>50 kb inversion clade</taxon>
        <taxon>NPAAA clade</taxon>
        <taxon>Hologalegina</taxon>
        <taxon>IRL clade</taxon>
        <taxon>Trifolieae</taxon>
        <taxon>Medicago</taxon>
    </lineage>
</organism>